<dbReference type="Proteomes" id="UP001626550">
    <property type="component" value="Unassembled WGS sequence"/>
</dbReference>
<evidence type="ECO:0000313" key="2">
    <source>
        <dbReference type="Proteomes" id="UP001626550"/>
    </source>
</evidence>
<gene>
    <name evidence="1" type="primary">CDK17_2</name>
    <name evidence="1" type="ORF">Ciccas_012358</name>
</gene>
<reference evidence="1 2" key="1">
    <citation type="submission" date="2024-11" db="EMBL/GenBank/DDBJ databases">
        <title>Adaptive evolution of stress response genes in parasites aligns with host niche diversity.</title>
        <authorList>
            <person name="Hahn C."/>
            <person name="Resl P."/>
        </authorList>
    </citation>
    <scope>NUCLEOTIDE SEQUENCE [LARGE SCALE GENOMIC DNA]</scope>
    <source>
        <strain evidence="1">EGGRZ-B1_66</strain>
        <tissue evidence="1">Body</tissue>
    </source>
</reference>
<dbReference type="InterPro" id="IPR011009">
    <property type="entry name" value="Kinase-like_dom_sf"/>
</dbReference>
<name>A0ABD2PNM4_9PLAT</name>
<organism evidence="1 2">
    <name type="scientific">Cichlidogyrus casuarinus</name>
    <dbReference type="NCBI Taxonomy" id="1844966"/>
    <lineage>
        <taxon>Eukaryota</taxon>
        <taxon>Metazoa</taxon>
        <taxon>Spiralia</taxon>
        <taxon>Lophotrochozoa</taxon>
        <taxon>Platyhelminthes</taxon>
        <taxon>Monogenea</taxon>
        <taxon>Monopisthocotylea</taxon>
        <taxon>Dactylogyridea</taxon>
        <taxon>Ancyrocephalidae</taxon>
        <taxon>Cichlidogyrus</taxon>
    </lineage>
</organism>
<proteinExistence type="predicted"/>
<accession>A0ABD2PNM4</accession>
<protein>
    <submittedName>
        <fullName evidence="1">Cyclin-dependent kinase 17</fullName>
    </submittedName>
</protein>
<comment type="caution">
    <text evidence="1">The sequence shown here is derived from an EMBL/GenBank/DDBJ whole genome shotgun (WGS) entry which is preliminary data.</text>
</comment>
<dbReference type="EMBL" id="JBJKFK010004292">
    <property type="protein sequence ID" value="KAL3309098.1"/>
    <property type="molecule type" value="Genomic_DNA"/>
</dbReference>
<dbReference type="SUPFAM" id="SSF56112">
    <property type="entry name" value="Protein kinase-like (PK-like)"/>
    <property type="match status" value="1"/>
</dbReference>
<keyword evidence="1" id="KW-0418">Kinase</keyword>
<keyword evidence="1" id="KW-0808">Transferase</keyword>
<dbReference type="Gene3D" id="1.10.510.10">
    <property type="entry name" value="Transferase(Phosphotransferase) domain 1"/>
    <property type="match status" value="1"/>
</dbReference>
<dbReference type="GO" id="GO:0016301">
    <property type="term" value="F:kinase activity"/>
    <property type="evidence" value="ECO:0007669"/>
    <property type="project" value="UniProtKB-KW"/>
</dbReference>
<sequence>MRVCVCFAGTPTEDSWPGITQHPEYAKVLRAGRFTGQDGLFHLAPRLNRRGHALLMRMLAFQGKDRITAKDAMRHCYFSLFADYASGSQRPFPLDELAHLKDIDSVFTIPGVQLARNPINGASIQVQEPLRHSRNGSNLPYPVGYAHNNRHSQIITTSAYDDFAAMSSGKKKSKGSKKPVKITQDITRSFDPYKGPMSRSQEMNGIFYPGNRNSVHCPVDMMKNSSILPQSYYMLDHHPMVKSSSELYFLVTLSMNIPVH</sequence>
<keyword evidence="2" id="KW-1185">Reference proteome</keyword>
<evidence type="ECO:0000313" key="1">
    <source>
        <dbReference type="EMBL" id="KAL3309098.1"/>
    </source>
</evidence>
<dbReference type="AlphaFoldDB" id="A0ABD2PNM4"/>